<organism evidence="5 6">
    <name type="scientific">Congzhengia minquanensis</name>
    <dbReference type="NCBI Taxonomy" id="2763657"/>
    <lineage>
        <taxon>Bacteria</taxon>
        <taxon>Bacillati</taxon>
        <taxon>Bacillota</taxon>
        <taxon>Clostridia</taxon>
        <taxon>Eubacteriales</taxon>
        <taxon>Oscillospiraceae</taxon>
        <taxon>Congzhengia</taxon>
    </lineage>
</organism>
<dbReference type="InterPro" id="IPR018062">
    <property type="entry name" value="HTH_AraC-typ_CS"/>
</dbReference>
<reference evidence="5" key="1">
    <citation type="submission" date="2020-08" db="EMBL/GenBank/DDBJ databases">
        <title>Genome public.</title>
        <authorList>
            <person name="Liu C."/>
            <person name="Sun Q."/>
        </authorList>
    </citation>
    <scope>NUCLEOTIDE SEQUENCE</scope>
    <source>
        <strain evidence="5">H8</strain>
    </source>
</reference>
<evidence type="ECO:0000256" key="2">
    <source>
        <dbReference type="ARBA" id="ARBA00023125"/>
    </source>
</evidence>
<accession>A0A926DIL4</accession>
<dbReference type="GO" id="GO:0003700">
    <property type="term" value="F:DNA-binding transcription factor activity"/>
    <property type="evidence" value="ECO:0007669"/>
    <property type="project" value="InterPro"/>
</dbReference>
<keyword evidence="2" id="KW-0238">DNA-binding</keyword>
<comment type="caution">
    <text evidence="5">The sequence shown here is derived from an EMBL/GenBank/DDBJ whole genome shotgun (WGS) entry which is preliminary data.</text>
</comment>
<dbReference type="Gene3D" id="1.10.10.60">
    <property type="entry name" value="Homeodomain-like"/>
    <property type="match status" value="2"/>
</dbReference>
<gene>
    <name evidence="5" type="ORF">H8698_01190</name>
</gene>
<dbReference type="Pfam" id="PF12833">
    <property type="entry name" value="HTH_18"/>
    <property type="match status" value="1"/>
</dbReference>
<keyword evidence="6" id="KW-1185">Reference proteome</keyword>
<dbReference type="SUPFAM" id="SSF46689">
    <property type="entry name" value="Homeodomain-like"/>
    <property type="match status" value="2"/>
</dbReference>
<dbReference type="PRINTS" id="PR00032">
    <property type="entry name" value="HTHARAC"/>
</dbReference>
<protein>
    <submittedName>
        <fullName evidence="5">Helix-turn-helix transcriptional regulator</fullName>
    </submittedName>
</protein>
<dbReference type="InterPro" id="IPR009057">
    <property type="entry name" value="Homeodomain-like_sf"/>
</dbReference>
<evidence type="ECO:0000256" key="1">
    <source>
        <dbReference type="ARBA" id="ARBA00023015"/>
    </source>
</evidence>
<name>A0A926DIL4_9FIRM</name>
<evidence type="ECO:0000313" key="6">
    <source>
        <dbReference type="Proteomes" id="UP000611762"/>
    </source>
</evidence>
<keyword evidence="1" id="KW-0805">Transcription regulation</keyword>
<dbReference type="PANTHER" id="PTHR43280">
    <property type="entry name" value="ARAC-FAMILY TRANSCRIPTIONAL REGULATOR"/>
    <property type="match status" value="1"/>
</dbReference>
<sequence>MVNVPISAAELDTVKQNPPSVLNSGFLNTHLLQMNGAEFLPPLKKICDEFSLQKKYFREKCSALLKEVLIDLHRGQLYNSGNASESVKAVIDFIHNHFYEDIDNKDLAALSGYHEFHLNRIFFKYTGMSMHKYILNLRINEAKRLVLNTNLPVGQISEKVGFCNGTYFSSYFKKVTGLSPSQFRAAFKNNI</sequence>
<dbReference type="AlphaFoldDB" id="A0A926DIL4"/>
<dbReference type="InterPro" id="IPR020449">
    <property type="entry name" value="Tscrpt_reg_AraC-type_HTH"/>
</dbReference>
<keyword evidence="3" id="KW-0804">Transcription</keyword>
<feature type="domain" description="HTH araC/xylS-type" evidence="4">
    <location>
        <begin position="88"/>
        <end position="186"/>
    </location>
</feature>
<dbReference type="PROSITE" id="PS01124">
    <property type="entry name" value="HTH_ARAC_FAMILY_2"/>
    <property type="match status" value="1"/>
</dbReference>
<dbReference type="PROSITE" id="PS00041">
    <property type="entry name" value="HTH_ARAC_FAMILY_1"/>
    <property type="match status" value="1"/>
</dbReference>
<evidence type="ECO:0000259" key="4">
    <source>
        <dbReference type="PROSITE" id="PS01124"/>
    </source>
</evidence>
<dbReference type="GO" id="GO:0043565">
    <property type="term" value="F:sequence-specific DNA binding"/>
    <property type="evidence" value="ECO:0007669"/>
    <property type="project" value="InterPro"/>
</dbReference>
<dbReference type="PANTHER" id="PTHR43280:SF28">
    <property type="entry name" value="HTH-TYPE TRANSCRIPTIONAL ACTIVATOR RHAS"/>
    <property type="match status" value="1"/>
</dbReference>
<dbReference type="SMART" id="SM00342">
    <property type="entry name" value="HTH_ARAC"/>
    <property type="match status" value="1"/>
</dbReference>
<dbReference type="InterPro" id="IPR018060">
    <property type="entry name" value="HTH_AraC"/>
</dbReference>
<dbReference type="EMBL" id="JACRSU010000001">
    <property type="protein sequence ID" value="MBC8539590.1"/>
    <property type="molecule type" value="Genomic_DNA"/>
</dbReference>
<evidence type="ECO:0000313" key="5">
    <source>
        <dbReference type="EMBL" id="MBC8539590.1"/>
    </source>
</evidence>
<evidence type="ECO:0000256" key="3">
    <source>
        <dbReference type="ARBA" id="ARBA00023163"/>
    </source>
</evidence>
<proteinExistence type="predicted"/>
<dbReference type="Proteomes" id="UP000611762">
    <property type="component" value="Unassembled WGS sequence"/>
</dbReference>